<evidence type="ECO:0000313" key="2">
    <source>
        <dbReference type="Proteomes" id="UP000307440"/>
    </source>
</evidence>
<evidence type="ECO:0000313" key="1">
    <source>
        <dbReference type="EMBL" id="TFK30102.1"/>
    </source>
</evidence>
<dbReference type="AlphaFoldDB" id="A0A5C3LBX3"/>
<dbReference type="STRING" id="230819.A0A5C3LBX3"/>
<gene>
    <name evidence="1" type="ORF">FA15DRAFT_197829</name>
</gene>
<protein>
    <recommendedName>
        <fullName evidence="3">Arrestin-like N-terminal domain-containing protein</fullName>
    </recommendedName>
</protein>
<dbReference type="OrthoDB" id="1638493at2759"/>
<sequence length="505" mass="56353">MSSICMVPRTQTYSLSGVVTISVASPYSIFEGRRNTARLLLKSLSLTFEGQSEIYTPSTGYSSLRLCSVTRELAPAEPTELSNDGHEDDATPCKWDIVFNIPIPGWLPASTSLGIEDIGIRYGLHATAQFANLETGQITPWSFATLCTPFRCRTRYAVAHKGIKIHRFVLPPHVEQSEQTFHSYLVSSHTSSSDSSNARIPAEILDKIQVLASVAESVDIKSSSLPITIRLRTKDLEDAECKRLQISEVGVDIIQKERCRFRPSATYLAQYPIPAQEMQPPNTPLRDPHPMSNIYDVGLYITRDHSESVCRSFTLLPPGETGKYRLSEDNYAFASDWEQSESPTWYTMETQVPFTRISRATLDQETEEWAGPACIRPSSSSPLFSVSHEVAISLTFLYDVPGTTERAKERLHFQIPASFGRYLPSPSTLASLVSPDSENELSPSLSLPSYAQLYDENGERKIDYSIPLPLYTPKCELDPETIATSVEKPAPRYTLPEEEPLMTSF</sequence>
<dbReference type="EMBL" id="ML210147">
    <property type="protein sequence ID" value="TFK30102.1"/>
    <property type="molecule type" value="Genomic_DNA"/>
</dbReference>
<dbReference type="Proteomes" id="UP000307440">
    <property type="component" value="Unassembled WGS sequence"/>
</dbReference>
<evidence type="ECO:0008006" key="3">
    <source>
        <dbReference type="Google" id="ProtNLM"/>
    </source>
</evidence>
<name>A0A5C3LBX3_COPMA</name>
<accession>A0A5C3LBX3</accession>
<organism evidence="1 2">
    <name type="scientific">Coprinopsis marcescibilis</name>
    <name type="common">Agaric fungus</name>
    <name type="synonym">Psathyrella marcescibilis</name>
    <dbReference type="NCBI Taxonomy" id="230819"/>
    <lineage>
        <taxon>Eukaryota</taxon>
        <taxon>Fungi</taxon>
        <taxon>Dikarya</taxon>
        <taxon>Basidiomycota</taxon>
        <taxon>Agaricomycotina</taxon>
        <taxon>Agaricomycetes</taxon>
        <taxon>Agaricomycetidae</taxon>
        <taxon>Agaricales</taxon>
        <taxon>Agaricineae</taxon>
        <taxon>Psathyrellaceae</taxon>
        <taxon>Coprinopsis</taxon>
    </lineage>
</organism>
<proteinExistence type="predicted"/>
<keyword evidence="2" id="KW-1185">Reference proteome</keyword>
<reference evidence="1 2" key="1">
    <citation type="journal article" date="2019" name="Nat. Ecol. Evol.">
        <title>Megaphylogeny resolves global patterns of mushroom evolution.</title>
        <authorList>
            <person name="Varga T."/>
            <person name="Krizsan K."/>
            <person name="Foldi C."/>
            <person name="Dima B."/>
            <person name="Sanchez-Garcia M."/>
            <person name="Sanchez-Ramirez S."/>
            <person name="Szollosi G.J."/>
            <person name="Szarkandi J.G."/>
            <person name="Papp V."/>
            <person name="Albert L."/>
            <person name="Andreopoulos W."/>
            <person name="Angelini C."/>
            <person name="Antonin V."/>
            <person name="Barry K.W."/>
            <person name="Bougher N.L."/>
            <person name="Buchanan P."/>
            <person name="Buyck B."/>
            <person name="Bense V."/>
            <person name="Catcheside P."/>
            <person name="Chovatia M."/>
            <person name="Cooper J."/>
            <person name="Damon W."/>
            <person name="Desjardin D."/>
            <person name="Finy P."/>
            <person name="Geml J."/>
            <person name="Haridas S."/>
            <person name="Hughes K."/>
            <person name="Justo A."/>
            <person name="Karasinski D."/>
            <person name="Kautmanova I."/>
            <person name="Kiss B."/>
            <person name="Kocsube S."/>
            <person name="Kotiranta H."/>
            <person name="LaButti K.M."/>
            <person name="Lechner B.E."/>
            <person name="Liimatainen K."/>
            <person name="Lipzen A."/>
            <person name="Lukacs Z."/>
            <person name="Mihaltcheva S."/>
            <person name="Morgado L.N."/>
            <person name="Niskanen T."/>
            <person name="Noordeloos M.E."/>
            <person name="Ohm R.A."/>
            <person name="Ortiz-Santana B."/>
            <person name="Ovrebo C."/>
            <person name="Racz N."/>
            <person name="Riley R."/>
            <person name="Savchenko A."/>
            <person name="Shiryaev A."/>
            <person name="Soop K."/>
            <person name="Spirin V."/>
            <person name="Szebenyi C."/>
            <person name="Tomsovsky M."/>
            <person name="Tulloss R.E."/>
            <person name="Uehling J."/>
            <person name="Grigoriev I.V."/>
            <person name="Vagvolgyi C."/>
            <person name="Papp T."/>
            <person name="Martin F.M."/>
            <person name="Miettinen O."/>
            <person name="Hibbett D.S."/>
            <person name="Nagy L.G."/>
        </authorList>
    </citation>
    <scope>NUCLEOTIDE SEQUENCE [LARGE SCALE GENOMIC DNA]</scope>
    <source>
        <strain evidence="1 2">CBS 121175</strain>
    </source>
</reference>